<keyword evidence="2" id="KW-1185">Reference proteome</keyword>
<reference evidence="1 2" key="1">
    <citation type="submission" date="2016-11" db="EMBL/GenBank/DDBJ databases">
        <authorList>
            <person name="Jaros S."/>
            <person name="Januszkiewicz K."/>
            <person name="Wedrychowicz H."/>
        </authorList>
    </citation>
    <scope>NUCLEOTIDE SEQUENCE [LARGE SCALE GENOMIC DNA]</scope>
    <source>
        <strain evidence="1 2">DSM 24787</strain>
    </source>
</reference>
<dbReference type="RefSeq" id="WP_074238537.1">
    <property type="nucleotide sequence ID" value="NZ_FSRA01000001.1"/>
</dbReference>
<organism evidence="1 2">
    <name type="scientific">Chitinophaga niabensis</name>
    <dbReference type="NCBI Taxonomy" id="536979"/>
    <lineage>
        <taxon>Bacteria</taxon>
        <taxon>Pseudomonadati</taxon>
        <taxon>Bacteroidota</taxon>
        <taxon>Chitinophagia</taxon>
        <taxon>Chitinophagales</taxon>
        <taxon>Chitinophagaceae</taxon>
        <taxon>Chitinophaga</taxon>
    </lineage>
</organism>
<dbReference type="OrthoDB" id="1275259at2"/>
<accession>A0A1N6E8S9</accession>
<evidence type="ECO:0000313" key="2">
    <source>
        <dbReference type="Proteomes" id="UP000185003"/>
    </source>
</evidence>
<name>A0A1N6E8S9_9BACT</name>
<evidence type="ECO:0000313" key="1">
    <source>
        <dbReference type="EMBL" id="SIN79413.1"/>
    </source>
</evidence>
<dbReference type="EMBL" id="FSRA01000001">
    <property type="protein sequence ID" value="SIN79413.1"/>
    <property type="molecule type" value="Genomic_DNA"/>
</dbReference>
<dbReference type="AlphaFoldDB" id="A0A1N6E8S9"/>
<dbReference type="Proteomes" id="UP000185003">
    <property type="component" value="Unassembled WGS sequence"/>
</dbReference>
<protein>
    <submittedName>
        <fullName evidence="1">Uncharacterized protein</fullName>
    </submittedName>
</protein>
<dbReference type="STRING" id="536979.SAMN04488055_1392"/>
<proteinExistence type="predicted"/>
<gene>
    <name evidence="1" type="ORF">SAMN04488055_1392</name>
</gene>
<sequence length="203" mass="23528">MGTNGAGVAFKVNSEKFQLKKVVKELFGGSFEDHNGDFFDIRRPDSVFAVKTKDLIVLCNSGFAGEFFKSQETSTIKKYLDYFSNPDFVFAFEEYDASESYSYSLIYNGEVKRQLFNRNGKAIINFGSPERKELKWEYAVTYRLDKEEGGWLVYIDPEYGYTCHEPFLYQRKLQELMIEKLGFTNLDLGFGDATIEKGYFKKM</sequence>